<evidence type="ECO:0000256" key="1">
    <source>
        <dbReference type="SAM" id="SignalP"/>
    </source>
</evidence>
<feature type="chain" id="PRO_5039910026" description="Secreted protein" evidence="1">
    <location>
        <begin position="19"/>
        <end position="69"/>
    </location>
</feature>
<name>A0A9J6G595_HAELO</name>
<evidence type="ECO:0000313" key="2">
    <source>
        <dbReference type="EMBL" id="KAH9370111.1"/>
    </source>
</evidence>
<dbReference type="VEuPathDB" id="VectorBase:HLOH_060094"/>
<keyword evidence="1" id="KW-0732">Signal</keyword>
<dbReference type="AlphaFoldDB" id="A0A9J6G595"/>
<evidence type="ECO:0000313" key="3">
    <source>
        <dbReference type="Proteomes" id="UP000821853"/>
    </source>
</evidence>
<gene>
    <name evidence="2" type="ORF">HPB48_011278</name>
</gene>
<protein>
    <recommendedName>
        <fullName evidence="4">Secreted protein</fullName>
    </recommendedName>
</protein>
<comment type="caution">
    <text evidence="2">The sequence shown here is derived from an EMBL/GenBank/DDBJ whole genome shotgun (WGS) entry which is preliminary data.</text>
</comment>
<dbReference type="EMBL" id="JABSTR010000005">
    <property type="protein sequence ID" value="KAH9370111.1"/>
    <property type="molecule type" value="Genomic_DNA"/>
</dbReference>
<keyword evidence="3" id="KW-1185">Reference proteome</keyword>
<feature type="signal peptide" evidence="1">
    <location>
        <begin position="1"/>
        <end position="18"/>
    </location>
</feature>
<proteinExistence type="predicted"/>
<reference evidence="2 3" key="1">
    <citation type="journal article" date="2020" name="Cell">
        <title>Large-Scale Comparative Analyses of Tick Genomes Elucidate Their Genetic Diversity and Vector Capacities.</title>
        <authorList>
            <consortium name="Tick Genome and Microbiome Consortium (TIGMIC)"/>
            <person name="Jia N."/>
            <person name="Wang J."/>
            <person name="Shi W."/>
            <person name="Du L."/>
            <person name="Sun Y."/>
            <person name="Zhan W."/>
            <person name="Jiang J.F."/>
            <person name="Wang Q."/>
            <person name="Zhang B."/>
            <person name="Ji P."/>
            <person name="Bell-Sakyi L."/>
            <person name="Cui X.M."/>
            <person name="Yuan T.T."/>
            <person name="Jiang B.G."/>
            <person name="Yang W.F."/>
            <person name="Lam T.T."/>
            <person name="Chang Q.C."/>
            <person name="Ding S.J."/>
            <person name="Wang X.J."/>
            <person name="Zhu J.G."/>
            <person name="Ruan X.D."/>
            <person name="Zhao L."/>
            <person name="Wei J.T."/>
            <person name="Ye R.Z."/>
            <person name="Que T.C."/>
            <person name="Du C.H."/>
            <person name="Zhou Y.H."/>
            <person name="Cheng J.X."/>
            <person name="Dai P.F."/>
            <person name="Guo W.B."/>
            <person name="Han X.H."/>
            <person name="Huang E.J."/>
            <person name="Li L.F."/>
            <person name="Wei W."/>
            <person name="Gao Y.C."/>
            <person name="Liu J.Z."/>
            <person name="Shao H.Z."/>
            <person name="Wang X."/>
            <person name="Wang C.C."/>
            <person name="Yang T.C."/>
            <person name="Huo Q.B."/>
            <person name="Li W."/>
            <person name="Chen H.Y."/>
            <person name="Chen S.E."/>
            <person name="Zhou L.G."/>
            <person name="Ni X.B."/>
            <person name="Tian J.H."/>
            <person name="Sheng Y."/>
            <person name="Liu T."/>
            <person name="Pan Y.S."/>
            <person name="Xia L.Y."/>
            <person name="Li J."/>
            <person name="Zhao F."/>
            <person name="Cao W.C."/>
        </authorList>
    </citation>
    <scope>NUCLEOTIDE SEQUENCE [LARGE SCALE GENOMIC DNA]</scope>
    <source>
        <strain evidence="2">HaeL-2018</strain>
    </source>
</reference>
<evidence type="ECO:0008006" key="4">
    <source>
        <dbReference type="Google" id="ProtNLM"/>
    </source>
</evidence>
<dbReference type="Proteomes" id="UP000821853">
    <property type="component" value="Chromosome 3"/>
</dbReference>
<organism evidence="2 3">
    <name type="scientific">Haemaphysalis longicornis</name>
    <name type="common">Bush tick</name>
    <dbReference type="NCBI Taxonomy" id="44386"/>
    <lineage>
        <taxon>Eukaryota</taxon>
        <taxon>Metazoa</taxon>
        <taxon>Ecdysozoa</taxon>
        <taxon>Arthropoda</taxon>
        <taxon>Chelicerata</taxon>
        <taxon>Arachnida</taxon>
        <taxon>Acari</taxon>
        <taxon>Parasitiformes</taxon>
        <taxon>Ixodida</taxon>
        <taxon>Ixodoidea</taxon>
        <taxon>Ixodidae</taxon>
        <taxon>Haemaphysalinae</taxon>
        <taxon>Haemaphysalis</taxon>
    </lineage>
</organism>
<accession>A0A9J6G595</accession>
<sequence length="69" mass="8091">MLNAVYYFVIFCAQHCTANTVNPALPDVIQDRILGITTRSSWQMHFTDFTGCWHRSSRQYFRLEQTSTD</sequence>